<feature type="binding site" evidence="8">
    <location>
        <position position="31"/>
    </location>
    <ligand>
        <name>ADP-alpha-D-glucose</name>
        <dbReference type="ChEBI" id="CHEBI:57498"/>
    </ligand>
</feature>
<comment type="pathway">
    <text evidence="3 8">Glycan biosynthesis; glycogen biosynthesis.</text>
</comment>
<feature type="domain" description="Glycosyl transferase family 1" evidence="9">
    <location>
        <begin position="309"/>
        <end position="452"/>
    </location>
</feature>
<keyword evidence="12" id="KW-1185">Reference proteome</keyword>
<dbReference type="Gene3D" id="3.40.50.2000">
    <property type="entry name" value="Glycogen Phosphorylase B"/>
    <property type="match status" value="2"/>
</dbReference>
<dbReference type="Proteomes" id="UP001368500">
    <property type="component" value="Unassembled WGS sequence"/>
</dbReference>
<gene>
    <name evidence="8 11" type="primary">glgA</name>
    <name evidence="11" type="ORF">AACH11_09170</name>
</gene>
<dbReference type="Pfam" id="PF08323">
    <property type="entry name" value="Glyco_transf_5"/>
    <property type="match status" value="1"/>
</dbReference>
<dbReference type="EMBL" id="JBBUTF010000007">
    <property type="protein sequence ID" value="MEK8026127.1"/>
    <property type="molecule type" value="Genomic_DNA"/>
</dbReference>
<comment type="function">
    <text evidence="2 8">Synthesizes alpha-1,4-glucan chains using ADP-glucose.</text>
</comment>
<dbReference type="PANTHER" id="PTHR45825">
    <property type="entry name" value="GRANULE-BOUND STARCH SYNTHASE 1, CHLOROPLASTIC/AMYLOPLASTIC"/>
    <property type="match status" value="1"/>
</dbReference>
<dbReference type="InterPro" id="IPR013534">
    <property type="entry name" value="Starch_synth_cat_dom"/>
</dbReference>
<evidence type="ECO:0000313" key="11">
    <source>
        <dbReference type="EMBL" id="MEK8026127.1"/>
    </source>
</evidence>
<evidence type="ECO:0000256" key="7">
    <source>
        <dbReference type="ARBA" id="ARBA00023056"/>
    </source>
</evidence>
<dbReference type="Pfam" id="PF00534">
    <property type="entry name" value="Glycos_transf_1"/>
    <property type="match status" value="1"/>
</dbReference>
<dbReference type="SUPFAM" id="SSF53756">
    <property type="entry name" value="UDP-Glycosyltransferase/glycogen phosphorylase"/>
    <property type="match status" value="1"/>
</dbReference>
<protein>
    <recommendedName>
        <fullName evidence="8">Glycogen synthase</fullName>
        <ecNumber evidence="8">2.4.1.21</ecNumber>
    </recommendedName>
    <alternativeName>
        <fullName evidence="8">Starch [bacterial glycogen] synthase</fullName>
    </alternativeName>
</protein>
<dbReference type="CDD" id="cd03791">
    <property type="entry name" value="GT5_Glycogen_synthase_DULL1-like"/>
    <property type="match status" value="1"/>
</dbReference>
<evidence type="ECO:0000256" key="6">
    <source>
        <dbReference type="ARBA" id="ARBA00022679"/>
    </source>
</evidence>
<dbReference type="InterPro" id="IPR001296">
    <property type="entry name" value="Glyco_trans_1"/>
</dbReference>
<dbReference type="HAMAP" id="MF_00484">
    <property type="entry name" value="Glycogen_synth"/>
    <property type="match status" value="1"/>
</dbReference>
<dbReference type="GO" id="GO:0009011">
    <property type="term" value="F:alpha-1,4-glucan glucosyltransferase (ADP-glucose donor) activity"/>
    <property type="evidence" value="ECO:0007669"/>
    <property type="project" value="UniProtKB-EC"/>
</dbReference>
<dbReference type="NCBIfam" id="TIGR02095">
    <property type="entry name" value="glgA"/>
    <property type="match status" value="1"/>
</dbReference>
<evidence type="ECO:0000313" key="12">
    <source>
        <dbReference type="Proteomes" id="UP001368500"/>
    </source>
</evidence>
<evidence type="ECO:0000256" key="1">
    <source>
        <dbReference type="ARBA" id="ARBA00001478"/>
    </source>
</evidence>
<dbReference type="EC" id="2.4.1.21" evidence="8"/>
<dbReference type="NCBIfam" id="NF001899">
    <property type="entry name" value="PRK00654.1-2"/>
    <property type="match status" value="1"/>
</dbReference>
<reference evidence="11 12" key="1">
    <citation type="submission" date="2024-04" db="EMBL/GenBank/DDBJ databases">
        <title>Novel species of the genus Ideonella isolated from streams.</title>
        <authorList>
            <person name="Lu H."/>
        </authorList>
    </citation>
    <scope>NUCLEOTIDE SEQUENCE [LARGE SCALE GENOMIC DNA]</scope>
    <source>
        <strain evidence="11 12">BYS139W</strain>
    </source>
</reference>
<accession>A0ABU9B8B7</accession>
<comment type="similarity">
    <text evidence="4 8">Belongs to the glycosyltransferase 1 family. Bacterial/plant glycogen synthase subfamily.</text>
</comment>
<feature type="domain" description="Starch synthase catalytic" evidence="10">
    <location>
        <begin position="18"/>
        <end position="255"/>
    </location>
</feature>
<name>A0ABU9B8B7_9BURK</name>
<evidence type="ECO:0000256" key="3">
    <source>
        <dbReference type="ARBA" id="ARBA00004964"/>
    </source>
</evidence>
<keyword evidence="5 8" id="KW-0328">Glycosyltransferase</keyword>
<evidence type="ECO:0000259" key="10">
    <source>
        <dbReference type="Pfam" id="PF08323"/>
    </source>
</evidence>
<evidence type="ECO:0000259" key="9">
    <source>
        <dbReference type="Pfam" id="PF00534"/>
    </source>
</evidence>
<proteinExistence type="inferred from homology"/>
<dbReference type="PANTHER" id="PTHR45825:SF11">
    <property type="entry name" value="ALPHA AMYLASE DOMAIN-CONTAINING PROTEIN"/>
    <property type="match status" value="1"/>
</dbReference>
<keyword evidence="7 8" id="KW-0320">Glycogen biosynthesis</keyword>
<evidence type="ECO:0000256" key="8">
    <source>
        <dbReference type="HAMAP-Rule" id="MF_00484"/>
    </source>
</evidence>
<evidence type="ECO:0000256" key="4">
    <source>
        <dbReference type="ARBA" id="ARBA00010281"/>
    </source>
</evidence>
<dbReference type="InterPro" id="IPR011835">
    <property type="entry name" value="GS/SS"/>
</dbReference>
<sequence>MSARLLPRPALGGRAALRVLHVAAEVYPLVKTGGLADVVAALPPALAAAGADVRLLLPGLPSIIEAVQGLRAVLDIGPCCGALRVRVLAGRLPGAGLPVYVIEAPQLWQRGGSPYQASDGSEWPDNLQRFSLLGLIGARLASGEVDPDWVPDVVHAHDWHAALACAHMAEHVPTRAASVYTVHNLAFQGLFPLPDAWQTGLGSRCFSPAGLEFHGQFSFMKAGLKFADKVTTVSPTYAREIAGHEHGCGLDGVIRGRGGDVVGILNGLDEAVWSPARDAALDARYDLGRMAGKTACRQALQRTAGLAVDDRALVLTVVSRLTAQKGLDLVLSALPALVAAGVQFVVQGTGDPALEAAFRMAQQAHPGRVAVHIGYDEARAHQLIAGADVIAVPSRFEPCGLTQMYGLRYGTPPVVRRCGGLADTVDDGVTGFVFDAATPAAFEQAVRRAAALRADAPRWAAMQAAGMDRPLSWEGPARAYLALYVEAIEARAQRPRRVLV</sequence>
<comment type="catalytic activity">
    <reaction evidence="1 8">
        <text>[(1-&gt;4)-alpha-D-glucosyl](n) + ADP-alpha-D-glucose = [(1-&gt;4)-alpha-D-glucosyl](n+1) + ADP + H(+)</text>
        <dbReference type="Rhea" id="RHEA:18189"/>
        <dbReference type="Rhea" id="RHEA-COMP:9584"/>
        <dbReference type="Rhea" id="RHEA-COMP:9587"/>
        <dbReference type="ChEBI" id="CHEBI:15378"/>
        <dbReference type="ChEBI" id="CHEBI:15444"/>
        <dbReference type="ChEBI" id="CHEBI:57498"/>
        <dbReference type="ChEBI" id="CHEBI:456216"/>
        <dbReference type="EC" id="2.4.1.21"/>
    </reaction>
</comment>
<evidence type="ECO:0000256" key="5">
    <source>
        <dbReference type="ARBA" id="ARBA00022676"/>
    </source>
</evidence>
<evidence type="ECO:0000256" key="2">
    <source>
        <dbReference type="ARBA" id="ARBA00002764"/>
    </source>
</evidence>
<comment type="caution">
    <text evidence="11">The sequence shown here is derived from an EMBL/GenBank/DDBJ whole genome shotgun (WGS) entry which is preliminary data.</text>
</comment>
<organism evidence="11 12">
    <name type="scientific">Pseudaquabacterium rugosum</name>
    <dbReference type="NCBI Taxonomy" id="2984194"/>
    <lineage>
        <taxon>Bacteria</taxon>
        <taxon>Pseudomonadati</taxon>
        <taxon>Pseudomonadota</taxon>
        <taxon>Betaproteobacteria</taxon>
        <taxon>Burkholderiales</taxon>
        <taxon>Sphaerotilaceae</taxon>
        <taxon>Pseudaquabacterium</taxon>
    </lineage>
</organism>
<keyword evidence="6 8" id="KW-0808">Transferase</keyword>